<organism evidence="2 3">
    <name type="scientific">Candidatus Sherwoodlollariibacterium unditelluris</name>
    <dbReference type="NCBI Taxonomy" id="1974757"/>
    <lineage>
        <taxon>Bacteria</taxon>
        <taxon>Pseudomonadati</taxon>
        <taxon>Candidatus Omnitrophota</taxon>
        <taxon>Candidatus Sherwoodlollariibacterium</taxon>
    </lineage>
</organism>
<dbReference type="EMBL" id="PCRK01000044">
    <property type="protein sequence ID" value="PIP19579.1"/>
    <property type="molecule type" value="Genomic_DNA"/>
</dbReference>
<reference evidence="2 3" key="1">
    <citation type="submission" date="2017-09" db="EMBL/GenBank/DDBJ databases">
        <title>Depth-based differentiation of microbial function through sediment-hosted aquifers and enrichment of novel symbionts in the deep terrestrial subsurface.</title>
        <authorList>
            <person name="Probst A.J."/>
            <person name="Ladd B."/>
            <person name="Jarett J.K."/>
            <person name="Geller-Mcgrath D.E."/>
            <person name="Sieber C.M."/>
            <person name="Emerson J.B."/>
            <person name="Anantharaman K."/>
            <person name="Thomas B.C."/>
            <person name="Malmstrom R."/>
            <person name="Stieglmeier M."/>
            <person name="Klingl A."/>
            <person name="Woyke T."/>
            <person name="Ryan C.M."/>
            <person name="Banfield J.F."/>
        </authorList>
    </citation>
    <scope>NUCLEOTIDE SEQUENCE [LARGE SCALE GENOMIC DNA]</scope>
    <source>
        <strain evidence="2">CG23_combo_of_CG06-09_8_20_14_all_41_10</strain>
    </source>
</reference>
<evidence type="ECO:0000259" key="1">
    <source>
        <dbReference type="Pfam" id="PF12728"/>
    </source>
</evidence>
<dbReference type="Pfam" id="PF12728">
    <property type="entry name" value="HTH_17"/>
    <property type="match status" value="1"/>
</dbReference>
<dbReference type="InterPro" id="IPR009061">
    <property type="entry name" value="DNA-bd_dom_put_sf"/>
</dbReference>
<dbReference type="InterPro" id="IPR010093">
    <property type="entry name" value="SinI_DNA-bd"/>
</dbReference>
<dbReference type="GO" id="GO:0003677">
    <property type="term" value="F:DNA binding"/>
    <property type="evidence" value="ECO:0007669"/>
    <property type="project" value="UniProtKB-KW"/>
</dbReference>
<evidence type="ECO:0000313" key="2">
    <source>
        <dbReference type="EMBL" id="PIP19579.1"/>
    </source>
</evidence>
<comment type="caution">
    <text evidence="2">The sequence shown here is derived from an EMBL/GenBank/DDBJ whole genome shotgun (WGS) entry which is preliminary data.</text>
</comment>
<feature type="domain" description="Helix-turn-helix" evidence="1">
    <location>
        <begin position="6"/>
        <end position="56"/>
    </location>
</feature>
<dbReference type="InterPro" id="IPR036388">
    <property type="entry name" value="WH-like_DNA-bd_sf"/>
</dbReference>
<accession>A0A2G9YK20</accession>
<gene>
    <name evidence="2" type="ORF">COX41_02135</name>
</gene>
<dbReference type="SUPFAM" id="SSF46955">
    <property type="entry name" value="Putative DNA-binding domain"/>
    <property type="match status" value="1"/>
</dbReference>
<name>A0A2G9YK20_9BACT</name>
<sequence length="57" mass="6873">MINSGLMTIEDLSDYLKVTRRTIYDWVKHNKIPALKLVGQWRFKRDKIDAWIENQSH</sequence>
<dbReference type="InterPro" id="IPR041657">
    <property type="entry name" value="HTH_17"/>
</dbReference>
<proteinExistence type="predicted"/>
<dbReference type="NCBIfam" id="TIGR01764">
    <property type="entry name" value="excise"/>
    <property type="match status" value="1"/>
</dbReference>
<dbReference type="Gene3D" id="1.10.10.10">
    <property type="entry name" value="Winged helix-like DNA-binding domain superfamily/Winged helix DNA-binding domain"/>
    <property type="match status" value="1"/>
</dbReference>
<evidence type="ECO:0000313" key="3">
    <source>
        <dbReference type="Proteomes" id="UP000231292"/>
    </source>
</evidence>
<protein>
    <submittedName>
        <fullName evidence="2">DNA-binding protein</fullName>
    </submittedName>
</protein>
<dbReference type="AlphaFoldDB" id="A0A2G9YK20"/>
<dbReference type="Proteomes" id="UP000231292">
    <property type="component" value="Unassembled WGS sequence"/>
</dbReference>
<keyword evidence="2" id="KW-0238">DNA-binding</keyword>